<dbReference type="Gene3D" id="1.10.287.1260">
    <property type="match status" value="1"/>
</dbReference>
<evidence type="ECO:0000256" key="3">
    <source>
        <dbReference type="ARBA" id="ARBA00022475"/>
    </source>
</evidence>
<feature type="domain" description="Mechanosensitive ion channel transmembrane helices 2/3" evidence="9">
    <location>
        <begin position="143"/>
        <end position="182"/>
    </location>
</feature>
<evidence type="ECO:0000259" key="9">
    <source>
        <dbReference type="Pfam" id="PF21088"/>
    </source>
</evidence>
<feature type="transmembrane region" description="Helical" evidence="7">
    <location>
        <begin position="145"/>
        <end position="164"/>
    </location>
</feature>
<evidence type="ECO:0000313" key="10">
    <source>
        <dbReference type="EMBL" id="SVD12519.1"/>
    </source>
</evidence>
<comment type="subcellular location">
    <subcellularLocation>
        <location evidence="1">Cell membrane</location>
        <topology evidence="1">Multi-pass membrane protein</topology>
    </subcellularLocation>
</comment>
<keyword evidence="5 7" id="KW-1133">Transmembrane helix</keyword>
<dbReference type="SUPFAM" id="SSF50182">
    <property type="entry name" value="Sm-like ribonucleoproteins"/>
    <property type="match status" value="1"/>
</dbReference>
<dbReference type="Gene3D" id="2.30.30.60">
    <property type="match status" value="1"/>
</dbReference>
<dbReference type="GO" id="GO:0055085">
    <property type="term" value="P:transmembrane transport"/>
    <property type="evidence" value="ECO:0007669"/>
    <property type="project" value="InterPro"/>
</dbReference>
<evidence type="ECO:0008006" key="11">
    <source>
        <dbReference type="Google" id="ProtNLM"/>
    </source>
</evidence>
<evidence type="ECO:0000256" key="6">
    <source>
        <dbReference type="ARBA" id="ARBA00023136"/>
    </source>
</evidence>
<evidence type="ECO:0000256" key="7">
    <source>
        <dbReference type="SAM" id="Phobius"/>
    </source>
</evidence>
<feature type="transmembrane region" description="Helical" evidence="7">
    <location>
        <begin position="72"/>
        <end position="90"/>
    </location>
</feature>
<dbReference type="PANTHER" id="PTHR30566">
    <property type="entry name" value="YNAI-RELATED MECHANOSENSITIVE ION CHANNEL"/>
    <property type="match status" value="1"/>
</dbReference>
<feature type="domain" description="Mechanosensitive ion channel MscS" evidence="8">
    <location>
        <begin position="183"/>
        <end position="249"/>
    </location>
</feature>
<dbReference type="AlphaFoldDB" id="A0A382SRG5"/>
<protein>
    <recommendedName>
        <fullName evidence="11">Mechanosensitive ion channel protein MscS</fullName>
    </recommendedName>
</protein>
<evidence type="ECO:0000256" key="1">
    <source>
        <dbReference type="ARBA" id="ARBA00004651"/>
    </source>
</evidence>
<dbReference type="Pfam" id="PF21088">
    <property type="entry name" value="MS_channel_1st"/>
    <property type="match status" value="1"/>
</dbReference>
<name>A0A382SRG5_9ZZZZ</name>
<dbReference type="InterPro" id="IPR011014">
    <property type="entry name" value="MscS_channel_TM-2"/>
</dbReference>
<evidence type="ECO:0000259" key="8">
    <source>
        <dbReference type="Pfam" id="PF00924"/>
    </source>
</evidence>
<dbReference type="EMBL" id="UINC01131051">
    <property type="protein sequence ID" value="SVD12519.1"/>
    <property type="molecule type" value="Genomic_DNA"/>
</dbReference>
<feature type="transmembrane region" description="Helical" evidence="7">
    <location>
        <begin position="15"/>
        <end position="37"/>
    </location>
</feature>
<dbReference type="Pfam" id="PF00924">
    <property type="entry name" value="MS_channel_2nd"/>
    <property type="match status" value="1"/>
</dbReference>
<dbReference type="GO" id="GO:0005886">
    <property type="term" value="C:plasma membrane"/>
    <property type="evidence" value="ECO:0007669"/>
    <property type="project" value="UniProtKB-SubCell"/>
</dbReference>
<keyword evidence="4 7" id="KW-0812">Transmembrane</keyword>
<sequence>MNEFLKIFSDVWQEGLLGIGVTEMLVSIGIMLTAIMTRSFFVNRILKWLDKLTEGTESSVDDVLLDSLEKPLSYVPIVIGLYLLTVYLPISGALGDFGAQLVRSLVAFTIFSALINSVTPLFSILSNRTWLTASMSMWLERAIRVILWIICLAIILDVFGIQIGPLVAGLGLFSVAVALGAQDLFKNLIAGILIIGENRFQPGDRIEVTGELHGVVEQIGFRSTMIRLFNTAPMVIPNKDLSDVKVINHGNMIYRRLNWTINLLYSTTVEELKKICEQIESYIQKSKEFEENPSQAS</sequence>
<keyword evidence="3" id="KW-1003">Cell membrane</keyword>
<dbReference type="SUPFAM" id="SSF82861">
    <property type="entry name" value="Mechanosensitive channel protein MscS (YggB), transmembrane region"/>
    <property type="match status" value="1"/>
</dbReference>
<dbReference type="InterPro" id="IPR049142">
    <property type="entry name" value="MS_channel_1st"/>
</dbReference>
<dbReference type="PANTHER" id="PTHR30566:SF5">
    <property type="entry name" value="MECHANOSENSITIVE ION CHANNEL PROTEIN 1, MITOCHONDRIAL-RELATED"/>
    <property type="match status" value="1"/>
</dbReference>
<comment type="similarity">
    <text evidence="2">Belongs to the MscS (TC 1.A.23) family.</text>
</comment>
<dbReference type="InterPro" id="IPR010920">
    <property type="entry name" value="LSM_dom_sf"/>
</dbReference>
<dbReference type="InterPro" id="IPR006685">
    <property type="entry name" value="MscS_channel_2nd"/>
</dbReference>
<evidence type="ECO:0000256" key="4">
    <source>
        <dbReference type="ARBA" id="ARBA00022692"/>
    </source>
</evidence>
<organism evidence="10">
    <name type="scientific">marine metagenome</name>
    <dbReference type="NCBI Taxonomy" id="408172"/>
    <lineage>
        <taxon>unclassified sequences</taxon>
        <taxon>metagenomes</taxon>
        <taxon>ecological metagenomes</taxon>
    </lineage>
</organism>
<evidence type="ECO:0000256" key="2">
    <source>
        <dbReference type="ARBA" id="ARBA00008017"/>
    </source>
</evidence>
<accession>A0A382SRG5</accession>
<proteinExistence type="inferred from homology"/>
<feature type="transmembrane region" description="Helical" evidence="7">
    <location>
        <begin position="102"/>
        <end position="125"/>
    </location>
</feature>
<evidence type="ECO:0000256" key="5">
    <source>
        <dbReference type="ARBA" id="ARBA00022989"/>
    </source>
</evidence>
<reference evidence="10" key="1">
    <citation type="submission" date="2018-05" db="EMBL/GenBank/DDBJ databases">
        <authorList>
            <person name="Lanie J.A."/>
            <person name="Ng W.-L."/>
            <person name="Kazmierczak K.M."/>
            <person name="Andrzejewski T.M."/>
            <person name="Davidsen T.M."/>
            <person name="Wayne K.J."/>
            <person name="Tettelin H."/>
            <person name="Glass J.I."/>
            <person name="Rusch D."/>
            <person name="Podicherti R."/>
            <person name="Tsui H.-C.T."/>
            <person name="Winkler M.E."/>
        </authorList>
    </citation>
    <scope>NUCLEOTIDE SEQUENCE</scope>
</reference>
<keyword evidence="6 7" id="KW-0472">Membrane</keyword>
<dbReference type="InterPro" id="IPR023408">
    <property type="entry name" value="MscS_beta-dom_sf"/>
</dbReference>
<feature type="non-terminal residue" evidence="10">
    <location>
        <position position="297"/>
    </location>
</feature>
<gene>
    <name evidence="10" type="ORF">METZ01_LOCUS365373</name>
</gene>